<dbReference type="EnsemblPlants" id="KEH17772">
    <property type="protein sequence ID" value="KEH17772"/>
    <property type="gene ID" value="MTR_8g005165"/>
</dbReference>
<dbReference type="Proteomes" id="UP000002051">
    <property type="component" value="Chromosome 8"/>
</dbReference>
<protein>
    <submittedName>
        <fullName evidence="1 2">Uncharacterized protein</fullName>
    </submittedName>
</protein>
<name>A0A072TK09_MEDTR</name>
<dbReference type="HOGENOM" id="CLU_1920239_0_0_1"/>
<dbReference type="AlphaFoldDB" id="A0A072TK09"/>
<reference evidence="1 3" key="1">
    <citation type="journal article" date="2011" name="Nature">
        <title>The Medicago genome provides insight into the evolution of rhizobial symbioses.</title>
        <authorList>
            <person name="Young N.D."/>
            <person name="Debelle F."/>
            <person name="Oldroyd G.E."/>
            <person name="Geurts R."/>
            <person name="Cannon S.B."/>
            <person name="Udvardi M.K."/>
            <person name="Benedito V.A."/>
            <person name="Mayer K.F."/>
            <person name="Gouzy J."/>
            <person name="Schoof H."/>
            <person name="Van de Peer Y."/>
            <person name="Proost S."/>
            <person name="Cook D.R."/>
            <person name="Meyers B.C."/>
            <person name="Spannagl M."/>
            <person name="Cheung F."/>
            <person name="De Mita S."/>
            <person name="Krishnakumar V."/>
            <person name="Gundlach H."/>
            <person name="Zhou S."/>
            <person name="Mudge J."/>
            <person name="Bharti A.K."/>
            <person name="Murray J.D."/>
            <person name="Naoumkina M.A."/>
            <person name="Rosen B."/>
            <person name="Silverstein K.A."/>
            <person name="Tang H."/>
            <person name="Rombauts S."/>
            <person name="Zhao P.X."/>
            <person name="Zhou P."/>
            <person name="Barbe V."/>
            <person name="Bardou P."/>
            <person name="Bechner M."/>
            <person name="Bellec A."/>
            <person name="Berger A."/>
            <person name="Berges H."/>
            <person name="Bidwell S."/>
            <person name="Bisseling T."/>
            <person name="Choisne N."/>
            <person name="Couloux A."/>
            <person name="Denny R."/>
            <person name="Deshpande S."/>
            <person name="Dai X."/>
            <person name="Doyle J.J."/>
            <person name="Dudez A.M."/>
            <person name="Farmer A.D."/>
            <person name="Fouteau S."/>
            <person name="Franken C."/>
            <person name="Gibelin C."/>
            <person name="Gish J."/>
            <person name="Goldstein S."/>
            <person name="Gonzalez A.J."/>
            <person name="Green P.J."/>
            <person name="Hallab A."/>
            <person name="Hartog M."/>
            <person name="Hua A."/>
            <person name="Humphray S.J."/>
            <person name="Jeong D.H."/>
            <person name="Jing Y."/>
            <person name="Jocker A."/>
            <person name="Kenton S.M."/>
            <person name="Kim D.J."/>
            <person name="Klee K."/>
            <person name="Lai H."/>
            <person name="Lang C."/>
            <person name="Lin S."/>
            <person name="Macmil S.L."/>
            <person name="Magdelenat G."/>
            <person name="Matthews L."/>
            <person name="McCorrison J."/>
            <person name="Monaghan E.L."/>
            <person name="Mun J.H."/>
            <person name="Najar F.Z."/>
            <person name="Nicholson C."/>
            <person name="Noirot C."/>
            <person name="O'Bleness M."/>
            <person name="Paule C.R."/>
            <person name="Poulain J."/>
            <person name="Prion F."/>
            <person name="Qin B."/>
            <person name="Qu C."/>
            <person name="Retzel E.F."/>
            <person name="Riddle C."/>
            <person name="Sallet E."/>
            <person name="Samain S."/>
            <person name="Samson N."/>
            <person name="Sanders I."/>
            <person name="Saurat O."/>
            <person name="Scarpelli C."/>
            <person name="Schiex T."/>
            <person name="Segurens B."/>
            <person name="Severin A.J."/>
            <person name="Sherrier D.J."/>
            <person name="Shi R."/>
            <person name="Sims S."/>
            <person name="Singer S.R."/>
            <person name="Sinharoy S."/>
            <person name="Sterck L."/>
            <person name="Viollet A."/>
            <person name="Wang B.B."/>
            <person name="Wang K."/>
            <person name="Wang M."/>
            <person name="Wang X."/>
            <person name="Warfsmann J."/>
            <person name="Weissenbach J."/>
            <person name="White D.D."/>
            <person name="White J.D."/>
            <person name="Wiley G.B."/>
            <person name="Wincker P."/>
            <person name="Xing Y."/>
            <person name="Yang L."/>
            <person name="Yao Z."/>
            <person name="Ying F."/>
            <person name="Zhai J."/>
            <person name="Zhou L."/>
            <person name="Zuber A."/>
            <person name="Denarie J."/>
            <person name="Dixon R.A."/>
            <person name="May G.D."/>
            <person name="Schwartz D.C."/>
            <person name="Rogers J."/>
            <person name="Quetier F."/>
            <person name="Town C.D."/>
            <person name="Roe B.A."/>
        </authorList>
    </citation>
    <scope>NUCLEOTIDE SEQUENCE [LARGE SCALE GENOMIC DNA]</scope>
    <source>
        <strain evidence="1">A17</strain>
        <strain evidence="2 3">cv. Jemalong A17</strain>
    </source>
</reference>
<evidence type="ECO:0000313" key="1">
    <source>
        <dbReference type="EMBL" id="KEH17772.1"/>
    </source>
</evidence>
<keyword evidence="3" id="KW-1185">Reference proteome</keyword>
<dbReference type="EMBL" id="CM001224">
    <property type="protein sequence ID" value="KEH17772.1"/>
    <property type="molecule type" value="Genomic_DNA"/>
</dbReference>
<accession>A0A072TK09</accession>
<organism evidence="1 3">
    <name type="scientific">Medicago truncatula</name>
    <name type="common">Barrel medic</name>
    <name type="synonym">Medicago tribuloides</name>
    <dbReference type="NCBI Taxonomy" id="3880"/>
    <lineage>
        <taxon>Eukaryota</taxon>
        <taxon>Viridiplantae</taxon>
        <taxon>Streptophyta</taxon>
        <taxon>Embryophyta</taxon>
        <taxon>Tracheophyta</taxon>
        <taxon>Spermatophyta</taxon>
        <taxon>Magnoliopsida</taxon>
        <taxon>eudicotyledons</taxon>
        <taxon>Gunneridae</taxon>
        <taxon>Pentapetalae</taxon>
        <taxon>rosids</taxon>
        <taxon>fabids</taxon>
        <taxon>Fabales</taxon>
        <taxon>Fabaceae</taxon>
        <taxon>Papilionoideae</taxon>
        <taxon>50 kb inversion clade</taxon>
        <taxon>NPAAA clade</taxon>
        <taxon>Hologalegina</taxon>
        <taxon>IRL clade</taxon>
        <taxon>Trifolieae</taxon>
        <taxon>Medicago</taxon>
    </lineage>
</organism>
<reference evidence="1 3" key="2">
    <citation type="journal article" date="2014" name="BMC Genomics">
        <title>An improved genome release (version Mt4.0) for the model legume Medicago truncatula.</title>
        <authorList>
            <person name="Tang H."/>
            <person name="Krishnakumar V."/>
            <person name="Bidwell S."/>
            <person name="Rosen B."/>
            <person name="Chan A."/>
            <person name="Zhou S."/>
            <person name="Gentzbittel L."/>
            <person name="Childs K.L."/>
            <person name="Yandell M."/>
            <person name="Gundlach H."/>
            <person name="Mayer K.F."/>
            <person name="Schwartz D.C."/>
            <person name="Town C.D."/>
        </authorList>
    </citation>
    <scope>GENOME REANNOTATION</scope>
    <source>
        <strain evidence="1">A17</strain>
        <strain evidence="2 3">cv. Jemalong A17</strain>
    </source>
</reference>
<sequence>MNFQKQFPFIYKNISAHPKHKNKRSLEMHMYLTILHCTWSCNSNGSKTKDRLLPRRFNLRVCRNIEVANECLDSADLYALTKDCSFSYAIRCYPNALSNVVVSNPIPSSLTSYHTSTATSSSLQPLLIYHMR</sequence>
<evidence type="ECO:0000313" key="3">
    <source>
        <dbReference type="Proteomes" id="UP000002051"/>
    </source>
</evidence>
<gene>
    <name evidence="1" type="ordered locus">MTR_8g005165</name>
</gene>
<evidence type="ECO:0000313" key="2">
    <source>
        <dbReference type="EnsemblPlants" id="KEH17772"/>
    </source>
</evidence>
<proteinExistence type="predicted"/>
<reference evidence="2" key="3">
    <citation type="submission" date="2015-04" db="UniProtKB">
        <authorList>
            <consortium name="EnsemblPlants"/>
        </authorList>
    </citation>
    <scope>IDENTIFICATION</scope>
    <source>
        <strain evidence="2">cv. Jemalong A17</strain>
    </source>
</reference>